<keyword evidence="4" id="KW-0238">DNA-binding</keyword>
<dbReference type="InterPro" id="IPR001789">
    <property type="entry name" value="Sig_transdc_resp-reg_receiver"/>
</dbReference>
<evidence type="ECO:0000256" key="2">
    <source>
        <dbReference type="ARBA" id="ARBA00023012"/>
    </source>
</evidence>
<dbReference type="GO" id="GO:0000976">
    <property type="term" value="F:transcription cis-regulatory region binding"/>
    <property type="evidence" value="ECO:0007669"/>
    <property type="project" value="TreeGrafter"/>
</dbReference>
<dbReference type="InterPro" id="IPR011006">
    <property type="entry name" value="CheY-like_superfamily"/>
</dbReference>
<name>M0B7H0_9EURY</name>
<dbReference type="InterPro" id="IPR039420">
    <property type="entry name" value="WalR-like"/>
</dbReference>
<keyword evidence="5" id="KW-0804">Transcription</keyword>
<evidence type="ECO:0000259" key="6">
    <source>
        <dbReference type="SMART" id="SM00448"/>
    </source>
</evidence>
<dbReference type="GO" id="GO:0000156">
    <property type="term" value="F:phosphorelay response regulator activity"/>
    <property type="evidence" value="ECO:0007669"/>
    <property type="project" value="TreeGrafter"/>
</dbReference>
<dbReference type="Proteomes" id="UP000011693">
    <property type="component" value="Unassembled WGS sequence"/>
</dbReference>
<feature type="domain" description="Response regulatory" evidence="6">
    <location>
        <begin position="11"/>
        <end position="144"/>
    </location>
</feature>
<dbReference type="Pfam" id="PF00072">
    <property type="entry name" value="Response_reg"/>
    <property type="match status" value="1"/>
</dbReference>
<gene>
    <name evidence="7" type="ORF">C482_01490</name>
</gene>
<dbReference type="PATRIC" id="fig|1227492.4.peg.290"/>
<dbReference type="SUPFAM" id="SSF52172">
    <property type="entry name" value="CheY-like"/>
    <property type="match status" value="1"/>
</dbReference>
<sequence>MTGANETADVQSILLVEDDNLQARLYQMMLQQLASQEDAPLELVSVEHVETLAETRNAIDTPETDDTTTTETGDCPFDLILLDLNLPDSNRLDTLTSVLEFTHEIPVVILTAMDDTELGQRAVERGAQDFLMKEHVTPRLLGQTVAYAVERQHQRAEIERQRRELALLHWHVRHEYRGDAAVILGWASELTASDPDTQRTIARRSSVGDC</sequence>
<evidence type="ECO:0000256" key="3">
    <source>
        <dbReference type="ARBA" id="ARBA00023015"/>
    </source>
</evidence>
<keyword evidence="8" id="KW-1185">Reference proteome</keyword>
<dbReference type="AlphaFoldDB" id="M0B7H0"/>
<evidence type="ECO:0000256" key="1">
    <source>
        <dbReference type="ARBA" id="ARBA00022553"/>
    </source>
</evidence>
<evidence type="ECO:0000313" key="8">
    <source>
        <dbReference type="Proteomes" id="UP000011693"/>
    </source>
</evidence>
<dbReference type="GO" id="GO:0032993">
    <property type="term" value="C:protein-DNA complex"/>
    <property type="evidence" value="ECO:0007669"/>
    <property type="project" value="TreeGrafter"/>
</dbReference>
<organism evidence="7 8">
    <name type="scientific">Natrialba chahannaoensis JCM 10990</name>
    <dbReference type="NCBI Taxonomy" id="1227492"/>
    <lineage>
        <taxon>Archaea</taxon>
        <taxon>Methanobacteriati</taxon>
        <taxon>Methanobacteriota</taxon>
        <taxon>Stenosarchaea group</taxon>
        <taxon>Halobacteria</taxon>
        <taxon>Halobacteriales</taxon>
        <taxon>Natrialbaceae</taxon>
        <taxon>Natrialba</taxon>
    </lineage>
</organism>
<keyword evidence="1" id="KW-0597">Phosphoprotein</keyword>
<dbReference type="Gene3D" id="3.40.50.2300">
    <property type="match status" value="1"/>
</dbReference>
<dbReference type="STRING" id="1227492.C482_01490"/>
<comment type="caution">
    <text evidence="7">The sequence shown here is derived from an EMBL/GenBank/DDBJ whole genome shotgun (WGS) entry which is preliminary data.</text>
</comment>
<reference evidence="7 8" key="1">
    <citation type="journal article" date="2014" name="PLoS Genet.">
        <title>Phylogenetically driven sequencing of extremely halophilic archaea reveals strategies for static and dynamic osmo-response.</title>
        <authorList>
            <person name="Becker E.A."/>
            <person name="Seitzer P.M."/>
            <person name="Tritt A."/>
            <person name="Larsen D."/>
            <person name="Krusor M."/>
            <person name="Yao A.I."/>
            <person name="Wu D."/>
            <person name="Madern D."/>
            <person name="Eisen J.A."/>
            <person name="Darling A.E."/>
            <person name="Facciotti M.T."/>
        </authorList>
    </citation>
    <scope>NUCLEOTIDE SEQUENCE [LARGE SCALE GENOMIC DNA]</scope>
    <source>
        <strain evidence="7 8">JCM 10990</strain>
    </source>
</reference>
<evidence type="ECO:0000313" key="7">
    <source>
        <dbReference type="EMBL" id="ELZ06452.1"/>
    </source>
</evidence>
<dbReference type="SMART" id="SM00448">
    <property type="entry name" value="REC"/>
    <property type="match status" value="1"/>
</dbReference>
<keyword evidence="2" id="KW-0902">Two-component regulatory system</keyword>
<dbReference type="RefSeq" id="WP_006165577.1">
    <property type="nucleotide sequence ID" value="NZ_AOIN01000008.1"/>
</dbReference>
<accession>M0B7H0</accession>
<dbReference type="GO" id="GO:0005829">
    <property type="term" value="C:cytosol"/>
    <property type="evidence" value="ECO:0007669"/>
    <property type="project" value="TreeGrafter"/>
</dbReference>
<dbReference type="PANTHER" id="PTHR48111:SF1">
    <property type="entry name" value="TWO-COMPONENT RESPONSE REGULATOR ORR33"/>
    <property type="match status" value="1"/>
</dbReference>
<dbReference type="GO" id="GO:0006355">
    <property type="term" value="P:regulation of DNA-templated transcription"/>
    <property type="evidence" value="ECO:0007669"/>
    <property type="project" value="TreeGrafter"/>
</dbReference>
<dbReference type="EMBL" id="AOIN01000008">
    <property type="protein sequence ID" value="ELZ06452.1"/>
    <property type="molecule type" value="Genomic_DNA"/>
</dbReference>
<dbReference type="PANTHER" id="PTHR48111">
    <property type="entry name" value="REGULATOR OF RPOS"/>
    <property type="match status" value="1"/>
</dbReference>
<keyword evidence="3" id="KW-0805">Transcription regulation</keyword>
<proteinExistence type="predicted"/>
<evidence type="ECO:0000256" key="4">
    <source>
        <dbReference type="ARBA" id="ARBA00023125"/>
    </source>
</evidence>
<evidence type="ECO:0000256" key="5">
    <source>
        <dbReference type="ARBA" id="ARBA00023163"/>
    </source>
</evidence>
<protein>
    <submittedName>
        <fullName evidence="7">Response regulator receiver protein</fullName>
    </submittedName>
</protein>